<dbReference type="Pfam" id="PF00842">
    <property type="entry name" value="Ala_racemase_C"/>
    <property type="match status" value="1"/>
</dbReference>
<evidence type="ECO:0000256" key="4">
    <source>
        <dbReference type="ARBA" id="ARBA00023235"/>
    </source>
</evidence>
<feature type="binding site" evidence="5 7">
    <location>
        <position position="313"/>
    </location>
    <ligand>
        <name>substrate</name>
    </ligand>
</feature>
<dbReference type="GO" id="GO:0008784">
    <property type="term" value="F:alanine racemase activity"/>
    <property type="evidence" value="ECO:0007669"/>
    <property type="project" value="UniProtKB-UniRule"/>
</dbReference>
<dbReference type="InterPro" id="IPR009006">
    <property type="entry name" value="Ala_racemase/Decarboxylase_C"/>
</dbReference>
<dbReference type="PRINTS" id="PR00992">
    <property type="entry name" value="ALARACEMASE"/>
</dbReference>
<dbReference type="GO" id="GO:0030632">
    <property type="term" value="P:D-alanine biosynthetic process"/>
    <property type="evidence" value="ECO:0007669"/>
    <property type="project" value="UniProtKB-UniRule"/>
</dbReference>
<comment type="caution">
    <text evidence="9">The sequence shown here is derived from an EMBL/GenBank/DDBJ whole genome shotgun (WGS) entry which is preliminary data.</text>
</comment>
<evidence type="ECO:0000313" key="9">
    <source>
        <dbReference type="EMBL" id="MCG9971474.1"/>
    </source>
</evidence>
<accession>A0A9X2A5J1</accession>
<dbReference type="AlphaFoldDB" id="A0A9X2A5J1"/>
<feature type="domain" description="Alanine racemase C-terminal" evidence="8">
    <location>
        <begin position="243"/>
        <end position="367"/>
    </location>
</feature>
<feature type="binding site" evidence="5 7">
    <location>
        <position position="136"/>
    </location>
    <ligand>
        <name>substrate</name>
    </ligand>
</feature>
<dbReference type="Gene3D" id="2.40.37.10">
    <property type="entry name" value="Lyase, Ornithine Decarboxylase, Chain A, domain 1"/>
    <property type="match status" value="1"/>
</dbReference>
<feature type="modified residue" description="N6-(pyridoxal phosphate)lysine" evidence="5 6">
    <location>
        <position position="38"/>
    </location>
</feature>
<dbReference type="InterPro" id="IPR000821">
    <property type="entry name" value="Ala_racemase"/>
</dbReference>
<dbReference type="RefSeq" id="WP_240097749.1">
    <property type="nucleotide sequence ID" value="NZ_JAJSON010000016.1"/>
</dbReference>
<dbReference type="SUPFAM" id="SSF50621">
    <property type="entry name" value="Alanine racemase C-terminal domain-like"/>
    <property type="match status" value="1"/>
</dbReference>
<dbReference type="EC" id="5.1.1.1" evidence="5"/>
<sequence length="373" mass="41552">MPEAKETVLEIDLGALAHNYRYLRSKIDSDVKFLSVVKAHAYGSDSVVIAKKLEELGTDYLAVAYVEEGIRLRENGITKPILVLHPQFTHFESIIEHCLEPNLYSEKILREFISTAERLKQKNYPVHIKLNTGLNRLGFDQPEIPLVADLITNTSTLKVASIFSHLAASEDWKERDFTVGQIDLFRKMSWQLVEKLGYEPLLHICNTSGLINYPKAAFSMVRSGIGLYGYGNDKNVDSELRPIGTLKTIISQIRKLDKGATVGYNRAFKVEKPSRIATLPVGHADGINRIYGKQKAGVMVHGKFAPIVGNVCMDIIMIDVTGIDCEEGDEVIIFGGPQHPVKFAEAGGTISYELITGIQRRVTRKIIPEGSEK</sequence>
<dbReference type="Pfam" id="PF01168">
    <property type="entry name" value="Ala_racemase_N"/>
    <property type="match status" value="1"/>
</dbReference>
<evidence type="ECO:0000256" key="5">
    <source>
        <dbReference type="HAMAP-Rule" id="MF_01201"/>
    </source>
</evidence>
<evidence type="ECO:0000256" key="7">
    <source>
        <dbReference type="PIRSR" id="PIRSR600821-52"/>
    </source>
</evidence>
<keyword evidence="4 5" id="KW-0413">Isomerase</keyword>
<dbReference type="PANTHER" id="PTHR30511:SF0">
    <property type="entry name" value="ALANINE RACEMASE, CATABOLIC-RELATED"/>
    <property type="match status" value="1"/>
</dbReference>
<feature type="active site" description="Proton acceptor; specific for D-alanine" evidence="5">
    <location>
        <position position="38"/>
    </location>
</feature>
<reference evidence="9" key="1">
    <citation type="submission" date="2021-12" db="EMBL/GenBank/DDBJ databases">
        <title>Description of Gramella crocea sp. nov., a new bacterium isolated from activated sludge.</title>
        <authorList>
            <person name="Zhang X."/>
        </authorList>
    </citation>
    <scope>NUCLEOTIDE SEQUENCE</scope>
    <source>
        <strain evidence="9">YB25</strain>
    </source>
</reference>
<evidence type="ECO:0000256" key="3">
    <source>
        <dbReference type="ARBA" id="ARBA00022898"/>
    </source>
</evidence>
<evidence type="ECO:0000256" key="1">
    <source>
        <dbReference type="ARBA" id="ARBA00000316"/>
    </source>
</evidence>
<dbReference type="InterPro" id="IPR011079">
    <property type="entry name" value="Ala_racemase_C"/>
</dbReference>
<comment type="function">
    <text evidence="5">Catalyzes the interconversion of L-alanine and D-alanine. May also act on other amino acids.</text>
</comment>
<dbReference type="Proteomes" id="UP001139344">
    <property type="component" value="Unassembled WGS sequence"/>
</dbReference>
<gene>
    <name evidence="9" type="primary">alr</name>
    <name evidence="9" type="ORF">LU635_07465</name>
</gene>
<evidence type="ECO:0000256" key="2">
    <source>
        <dbReference type="ARBA" id="ARBA00001933"/>
    </source>
</evidence>
<organism evidence="9 10">
    <name type="scientific">Christiangramia crocea</name>
    <dbReference type="NCBI Taxonomy" id="2904124"/>
    <lineage>
        <taxon>Bacteria</taxon>
        <taxon>Pseudomonadati</taxon>
        <taxon>Bacteroidota</taxon>
        <taxon>Flavobacteriia</taxon>
        <taxon>Flavobacteriales</taxon>
        <taxon>Flavobacteriaceae</taxon>
        <taxon>Christiangramia</taxon>
    </lineage>
</organism>
<dbReference type="CDD" id="cd00430">
    <property type="entry name" value="PLPDE_III_AR"/>
    <property type="match status" value="1"/>
</dbReference>
<dbReference type="SMART" id="SM01005">
    <property type="entry name" value="Ala_racemase_C"/>
    <property type="match status" value="1"/>
</dbReference>
<dbReference type="Gene3D" id="3.20.20.10">
    <property type="entry name" value="Alanine racemase"/>
    <property type="match status" value="1"/>
</dbReference>
<keyword evidence="10" id="KW-1185">Reference proteome</keyword>
<keyword evidence="3 5" id="KW-0663">Pyridoxal phosphate</keyword>
<dbReference type="EMBL" id="JAJSON010000016">
    <property type="protein sequence ID" value="MCG9971474.1"/>
    <property type="molecule type" value="Genomic_DNA"/>
</dbReference>
<dbReference type="InterPro" id="IPR029066">
    <property type="entry name" value="PLP-binding_barrel"/>
</dbReference>
<evidence type="ECO:0000259" key="8">
    <source>
        <dbReference type="SMART" id="SM01005"/>
    </source>
</evidence>
<dbReference type="NCBIfam" id="TIGR00492">
    <property type="entry name" value="alr"/>
    <property type="match status" value="1"/>
</dbReference>
<dbReference type="SUPFAM" id="SSF51419">
    <property type="entry name" value="PLP-binding barrel"/>
    <property type="match status" value="1"/>
</dbReference>
<comment type="cofactor">
    <cofactor evidence="2 5 6">
        <name>pyridoxal 5'-phosphate</name>
        <dbReference type="ChEBI" id="CHEBI:597326"/>
    </cofactor>
</comment>
<dbReference type="InterPro" id="IPR001608">
    <property type="entry name" value="Ala_racemase_N"/>
</dbReference>
<comment type="catalytic activity">
    <reaction evidence="1 5">
        <text>L-alanine = D-alanine</text>
        <dbReference type="Rhea" id="RHEA:20249"/>
        <dbReference type="ChEBI" id="CHEBI:57416"/>
        <dbReference type="ChEBI" id="CHEBI:57972"/>
        <dbReference type="EC" id="5.1.1.1"/>
    </reaction>
</comment>
<feature type="active site" description="Proton acceptor; specific for L-alanine" evidence="5">
    <location>
        <position position="264"/>
    </location>
</feature>
<evidence type="ECO:0000313" key="10">
    <source>
        <dbReference type="Proteomes" id="UP001139344"/>
    </source>
</evidence>
<evidence type="ECO:0000256" key="6">
    <source>
        <dbReference type="PIRSR" id="PIRSR600821-50"/>
    </source>
</evidence>
<dbReference type="FunFam" id="3.20.20.10:FF:000002">
    <property type="entry name" value="Alanine racemase"/>
    <property type="match status" value="1"/>
</dbReference>
<dbReference type="GO" id="GO:0005829">
    <property type="term" value="C:cytosol"/>
    <property type="evidence" value="ECO:0007669"/>
    <property type="project" value="TreeGrafter"/>
</dbReference>
<comment type="pathway">
    <text evidence="5">Amino-acid biosynthesis; D-alanine biosynthesis; D-alanine from L-alanine: step 1/1.</text>
</comment>
<dbReference type="HAMAP" id="MF_01201">
    <property type="entry name" value="Ala_racemase"/>
    <property type="match status" value="1"/>
</dbReference>
<proteinExistence type="inferred from homology"/>
<name>A0A9X2A5J1_9FLAO</name>
<dbReference type="GO" id="GO:0030170">
    <property type="term" value="F:pyridoxal phosphate binding"/>
    <property type="evidence" value="ECO:0007669"/>
    <property type="project" value="UniProtKB-UniRule"/>
</dbReference>
<dbReference type="PANTHER" id="PTHR30511">
    <property type="entry name" value="ALANINE RACEMASE"/>
    <property type="match status" value="1"/>
</dbReference>
<comment type="similarity">
    <text evidence="5">Belongs to the alanine racemase family.</text>
</comment>
<protein>
    <recommendedName>
        <fullName evidence="5">Alanine racemase</fullName>
        <ecNumber evidence="5">5.1.1.1</ecNumber>
    </recommendedName>
</protein>